<dbReference type="InterPro" id="IPR011652">
    <property type="entry name" value="MORN_2"/>
</dbReference>
<dbReference type="Gene3D" id="2.20.110.10">
    <property type="entry name" value="Histone H3 K4-specific methyltransferase SET7/9 N-terminal domain"/>
    <property type="match status" value="2"/>
</dbReference>
<dbReference type="STRING" id="1605367.AFM12_17610"/>
<accession>A0A0N8H9D9</accession>
<dbReference type="Pfam" id="PF07661">
    <property type="entry name" value="MORN_2"/>
    <property type="match status" value="2"/>
</dbReference>
<dbReference type="PATRIC" id="fig|1605367.3.peg.955"/>
<evidence type="ECO:0000313" key="1">
    <source>
        <dbReference type="EMBL" id="KPM47100.1"/>
    </source>
</evidence>
<proteinExistence type="predicted"/>
<keyword evidence="2" id="KW-1185">Reference proteome</keyword>
<dbReference type="EMBL" id="LGTQ01000013">
    <property type="protein sequence ID" value="KPM47100.1"/>
    <property type="molecule type" value="Genomic_DNA"/>
</dbReference>
<dbReference type="AlphaFoldDB" id="A0A0N8H9D9"/>
<organism evidence="1 2">
    <name type="scientific">Jiulongibacter sediminis</name>
    <dbReference type="NCBI Taxonomy" id="1605367"/>
    <lineage>
        <taxon>Bacteria</taxon>
        <taxon>Pseudomonadati</taxon>
        <taxon>Bacteroidota</taxon>
        <taxon>Cytophagia</taxon>
        <taxon>Cytophagales</taxon>
        <taxon>Leadbetterellaceae</taxon>
        <taxon>Jiulongibacter</taxon>
    </lineage>
</organism>
<dbReference type="Proteomes" id="UP000050454">
    <property type="component" value="Unassembled WGS sequence"/>
</dbReference>
<evidence type="ECO:0000313" key="2">
    <source>
        <dbReference type="Proteomes" id="UP000050454"/>
    </source>
</evidence>
<comment type="caution">
    <text evidence="1">The sequence shown here is derived from an EMBL/GenBank/DDBJ whole genome shotgun (WGS) entry which is preliminary data.</text>
</comment>
<protein>
    <recommendedName>
        <fullName evidence="3">Toxin-antitoxin system YwqK family antitoxin</fullName>
    </recommendedName>
</protein>
<gene>
    <name evidence="1" type="ORF">AFM12_17610</name>
</gene>
<reference evidence="1 2" key="1">
    <citation type="submission" date="2015-07" db="EMBL/GenBank/DDBJ databases">
        <title>The draft genome sequence of Leadbetterella sp. JN14-9.</title>
        <authorList>
            <person name="Liu Y."/>
            <person name="Du J."/>
            <person name="Shao Z."/>
        </authorList>
    </citation>
    <scope>NUCLEOTIDE SEQUENCE [LARGE SCALE GENOMIC DNA]</scope>
    <source>
        <strain evidence="1 2">JN14-9</strain>
    </source>
</reference>
<sequence>MGPDSRLKKEKGILHLNQRAFSGYLVTYLNDGQLISKTGYLNGKLEGVSQKWAAEGQLTEERYYHQNQRTGRHVGYFENGQKRFEYDFNRGLPIGTHKEWLEDGQLYSISNYNSDGQPEGEQKLYFPSGKTRANYVVKNGRRYGLLGAKGCMGENERQGVDF</sequence>
<name>A0A0N8H9D9_9BACT</name>
<evidence type="ECO:0008006" key="3">
    <source>
        <dbReference type="Google" id="ProtNLM"/>
    </source>
</evidence>
<dbReference type="SUPFAM" id="SSF82185">
    <property type="entry name" value="Histone H3 K4-specific methyltransferase SET7/9 N-terminal domain"/>
    <property type="match status" value="1"/>
</dbReference>